<gene>
    <name evidence="6" type="ORF">PFAG_01081</name>
</gene>
<accession>W7FNL3</accession>
<dbReference type="FunFam" id="3.40.50.300:FF:001939">
    <property type="entry name" value="Nucleotide binding protein, putative"/>
    <property type="match status" value="2"/>
</dbReference>
<evidence type="ECO:0000313" key="6">
    <source>
        <dbReference type="EMBL" id="EUT90724.1"/>
    </source>
</evidence>
<dbReference type="SMART" id="SM00382">
    <property type="entry name" value="AAA"/>
    <property type="match status" value="2"/>
</dbReference>
<dbReference type="PANTHER" id="PTHR12169:SF6">
    <property type="entry name" value="AFG1-LIKE ATPASE"/>
    <property type="match status" value="1"/>
</dbReference>
<dbReference type="Pfam" id="PF03969">
    <property type="entry name" value="AFG1_ATPase"/>
    <property type="match status" value="2"/>
</dbReference>
<name>W7FNL3_PLAFA</name>
<evidence type="ECO:0000256" key="3">
    <source>
        <dbReference type="ARBA" id="ARBA00022840"/>
    </source>
</evidence>
<dbReference type="AlphaFoldDB" id="W7FNL3"/>
<evidence type="ECO:0000256" key="4">
    <source>
        <dbReference type="SAM" id="Coils"/>
    </source>
</evidence>
<dbReference type="PANTHER" id="PTHR12169">
    <property type="entry name" value="ATPASE N2B"/>
    <property type="match status" value="1"/>
</dbReference>
<keyword evidence="3" id="KW-0067">ATP-binding</keyword>
<dbReference type="GO" id="GO:0016887">
    <property type="term" value="F:ATP hydrolysis activity"/>
    <property type="evidence" value="ECO:0007669"/>
    <property type="project" value="InterPro"/>
</dbReference>
<keyword evidence="2" id="KW-0547">Nucleotide-binding</keyword>
<proteinExistence type="inferred from homology"/>
<sequence>MIIWYNYSVGCAKNFLRSKNYYKHYHSAKLFQRRQFSLFNNKDKNDEANNLNNRTDFIQLYRNLIETKKIEHDPYQFKLILILQAYQEKIKINKYGKDHSINDSNDEPIILDSLKNDDSFFLFDNDKYKNNKDLKYHHIKDEKYFMNEFNIEEKSITYIRGLYIYGSVGRGKTYFLNLLFDRIKLNKLKMHYHNFMQEIHRKFHEEKMNNSEDPIKSISIKMSEKYKVIFIDEFQVVHISDAMVIKSLFNHLFYQGTILLCTSNRNPIHLYHNGLNRDRFLPFIQLLFKFNYIFEIDNYHDFRLKNIHTKDDIYTLPNKTFEQVKNHCSDLYCRYYNKDINYVRKNEKFNQTLVVSNFKKCIIPYMLNKYSIFSFQDLCSKNVSIDEYNAISNNSHTIFIHNIEKMNEESKGNEMRRFILLIDILYEKNTKVFFYSNIPLFQIFQTNCIISHFQNLLEKMKSQYDHFKTFKESLKEQLKDGTFNREIFGSIMLSFDTTTEISDKLFDAINYNINKEYIPLEYLRRVLCFHIMNYEIDIKGHLKFLEDEDLIVEPIPYLLFEHIKKKLKLINALENNLNKYYHNVQDKKRKNKSTEINNKKKSFLSSWFCSNKYIDGKDHSINDSNDEPIILDSLKNDDSFFLFDNDKYKNNKDLKYHHIKDEKYFMNEFNIEEKSITYIRGLYIYGSVGRGKTYFLNLLFDRIKLNKLKMHYHNFMQEIHRKFHEEKMNNSEDPIKSISIKMSEKYKVIFIDEFQVVHISDAMVIKSLFNHLFYQGTILLCTSNRNPIHLYHNGLNRDRFLPFIQLLFKFNYIFEIDNYHDFRLKNIHTKDDIYTLPNKTFEQVKNHCSDLYCRYYNKDINYVRKNEKFNQTLVVSNFKKCIIPYMLNKYSIFSFQDLCSKNVSIDEYNAISNNSHTIFIHNIEKMNEESKGNEMRRFILLIDILYEKNTKVFFYSNIPLFQIFQTNCIISHFQNLLEKMKSQYDHFKTFKESLKEQLKDGTFNREIFGSIMLSFDTTTEISDKLFDAINYNINKEYIPLEYLRRVLCFHIMNYEIDIKGHLKFLEDEDLIVEPIPYLLFDENDIDTSQENTFASMRTLSRMKHMCTSSYLDKHKKLYEKNI</sequence>
<dbReference type="GO" id="GO:0005524">
    <property type="term" value="F:ATP binding"/>
    <property type="evidence" value="ECO:0007669"/>
    <property type="project" value="UniProtKB-KW"/>
</dbReference>
<evidence type="ECO:0000256" key="2">
    <source>
        <dbReference type="ARBA" id="ARBA00022741"/>
    </source>
</evidence>
<dbReference type="SUPFAM" id="SSF52540">
    <property type="entry name" value="P-loop containing nucleoside triphosphate hydrolases"/>
    <property type="match status" value="2"/>
</dbReference>
<keyword evidence="4" id="KW-0175">Coiled coil</keyword>
<dbReference type="Proteomes" id="UP000030666">
    <property type="component" value="Unassembled WGS sequence"/>
</dbReference>
<dbReference type="NCBIfam" id="NF040713">
    <property type="entry name" value="ZapE"/>
    <property type="match status" value="2"/>
</dbReference>
<dbReference type="InterPro" id="IPR003593">
    <property type="entry name" value="AAA+_ATPase"/>
</dbReference>
<dbReference type="GO" id="GO:0005739">
    <property type="term" value="C:mitochondrion"/>
    <property type="evidence" value="ECO:0007669"/>
    <property type="project" value="TreeGrafter"/>
</dbReference>
<dbReference type="InterPro" id="IPR027417">
    <property type="entry name" value="P-loop_NTPase"/>
</dbReference>
<reference evidence="6" key="1">
    <citation type="submission" date="2013-02" db="EMBL/GenBank/DDBJ databases">
        <title>The Genome Sequence of Plasmodium falciparum Santa Lucia.</title>
        <authorList>
            <consortium name="The Broad Institute Genome Sequencing Platform"/>
            <consortium name="The Broad Institute Genome Sequencing Center for Infectious Disease"/>
            <person name="Neafsey D."/>
            <person name="Cheeseman I."/>
            <person name="Volkman S."/>
            <person name="Adams J."/>
            <person name="Walker B."/>
            <person name="Young S.K."/>
            <person name="Zeng Q."/>
            <person name="Gargeya S."/>
            <person name="Fitzgerald M."/>
            <person name="Haas B."/>
            <person name="Abouelleil A."/>
            <person name="Alvarado L."/>
            <person name="Arachchi H.M."/>
            <person name="Berlin A.M."/>
            <person name="Chapman S.B."/>
            <person name="Dewar J."/>
            <person name="Goldberg J."/>
            <person name="Griggs A."/>
            <person name="Gujja S."/>
            <person name="Hansen M."/>
            <person name="Howarth C."/>
            <person name="Imamovic A."/>
            <person name="Larimer J."/>
            <person name="McCowan C."/>
            <person name="Murphy C."/>
            <person name="Neiman D."/>
            <person name="Pearson M."/>
            <person name="Priest M."/>
            <person name="Roberts A."/>
            <person name="Saif S."/>
            <person name="Shea T."/>
            <person name="Sisk P."/>
            <person name="Sykes S."/>
            <person name="Wortman J."/>
            <person name="Nusbaum C."/>
            <person name="Birren B."/>
        </authorList>
    </citation>
    <scope>NUCLEOTIDE SEQUENCE [LARGE SCALE GENOMIC DNA]</scope>
    <source>
        <strain evidence="6">Santa Lucia</strain>
    </source>
</reference>
<organism evidence="6">
    <name type="scientific">Plasmodium falciparum Santa Lucia</name>
    <dbReference type="NCBI Taxonomy" id="478859"/>
    <lineage>
        <taxon>Eukaryota</taxon>
        <taxon>Sar</taxon>
        <taxon>Alveolata</taxon>
        <taxon>Apicomplexa</taxon>
        <taxon>Aconoidasida</taxon>
        <taxon>Haemosporida</taxon>
        <taxon>Plasmodiidae</taxon>
        <taxon>Plasmodium</taxon>
        <taxon>Plasmodium (Laverania)</taxon>
    </lineage>
</organism>
<feature type="domain" description="AAA+ ATPase" evidence="5">
    <location>
        <begin position="158"/>
        <end position="300"/>
    </location>
</feature>
<dbReference type="EMBL" id="KE123480">
    <property type="protein sequence ID" value="EUT90724.1"/>
    <property type="molecule type" value="Genomic_DNA"/>
</dbReference>
<dbReference type="OrthoDB" id="548867at2759"/>
<evidence type="ECO:0000256" key="1">
    <source>
        <dbReference type="ARBA" id="ARBA00010322"/>
    </source>
</evidence>
<feature type="domain" description="AAA+ ATPase" evidence="5">
    <location>
        <begin position="678"/>
        <end position="820"/>
    </location>
</feature>
<feature type="coiled-coil region" evidence="4">
    <location>
        <begin position="563"/>
        <end position="590"/>
    </location>
</feature>
<dbReference type="InterPro" id="IPR005654">
    <property type="entry name" value="ATPase_AFG1-like"/>
</dbReference>
<evidence type="ECO:0000259" key="5">
    <source>
        <dbReference type="SMART" id="SM00382"/>
    </source>
</evidence>
<comment type="similarity">
    <text evidence="1">Belongs to the AFG1 ATPase family.</text>
</comment>
<dbReference type="Gene3D" id="3.40.50.300">
    <property type="entry name" value="P-loop containing nucleotide triphosphate hydrolases"/>
    <property type="match status" value="2"/>
</dbReference>
<protein>
    <recommendedName>
        <fullName evidence="5">AAA+ ATPase domain-containing protein</fullName>
    </recommendedName>
</protein>